<dbReference type="Proteomes" id="UP000249304">
    <property type="component" value="Unassembled WGS sequence"/>
</dbReference>
<organism evidence="1 2">
    <name type="scientific">Nonomuraea aridisoli</name>
    <dbReference type="NCBI Taxonomy" id="2070368"/>
    <lineage>
        <taxon>Bacteria</taxon>
        <taxon>Bacillati</taxon>
        <taxon>Actinomycetota</taxon>
        <taxon>Actinomycetes</taxon>
        <taxon>Streptosporangiales</taxon>
        <taxon>Streptosporangiaceae</taxon>
        <taxon>Nonomuraea</taxon>
    </lineage>
</organism>
<protein>
    <submittedName>
        <fullName evidence="1">Uncharacterized protein</fullName>
    </submittedName>
</protein>
<comment type="caution">
    <text evidence="1">The sequence shown here is derived from an EMBL/GenBank/DDBJ whole genome shotgun (WGS) entry which is preliminary data.</text>
</comment>
<accession>A0A2W2F4A9</accession>
<dbReference type="EMBL" id="POUD01000033">
    <property type="protein sequence ID" value="PZG19838.1"/>
    <property type="molecule type" value="Genomic_DNA"/>
</dbReference>
<evidence type="ECO:0000313" key="1">
    <source>
        <dbReference type="EMBL" id="PZG19838.1"/>
    </source>
</evidence>
<sequence length="546" mass="61093">MTIVIPKQLRSLEFTELTLVELNDIDVDRLLPNLWELVVKQGRMSSAPKDADDYGRYLGALAANERLEGFDDEHGMKVLDGWLRSSIVRIGAKGRARSGTQMDYIQPLTIASYRAGLPKTRRHRHAHTLIYHLLIERLKLFGFEAPEKNLRLALEKAVGAGVKIGVDGQWVPEYDGRTDIDINALLSLYFLEEFTPLGAREASYGFRSSVVPGATRGLAGDLLDYLVAYGGRLTPSAFVDRFAALVSLRLFQLPLRVARATRHVLNTGRHSEDMRDDADVANPLELYCDFTRVRGSASDELARQCVLRDLEIMSGFMPDRLLLRSLREAALSTLRKRGEEIRNLPMPDSLVAMVGLREDLRINTYADIRIQEIEAETEENGTDEDLEFIASVRDSEALSIEQLTTLLVEGLSSTALKNQVGWFSSTGGIKKPYGLITGSPNSRRSWRYAPSDDLMYALLLVCFTTAQGPGVRLRSRMPIVELLKVLRDRFGILIDRPPAAFDSVDNRAAAAANLEAFKRRLRLLGCFDGLSDDFSAQYVRNPLETE</sequence>
<dbReference type="InterPro" id="IPR058120">
    <property type="entry name" value="MADS7"/>
</dbReference>
<dbReference type="AlphaFoldDB" id="A0A2W2F4A9"/>
<dbReference type="RefSeq" id="WP_111178843.1">
    <property type="nucleotide sequence ID" value="NZ_POUD01000033.1"/>
</dbReference>
<keyword evidence="2" id="KW-1185">Reference proteome</keyword>
<name>A0A2W2F4A9_9ACTN</name>
<gene>
    <name evidence="1" type="ORF">C1J01_11030</name>
</gene>
<reference evidence="1 2" key="1">
    <citation type="submission" date="2018-01" db="EMBL/GenBank/DDBJ databases">
        <title>Draft genome sequence of Nonomuraea sp. KC333.</title>
        <authorList>
            <person name="Sahin N."/>
            <person name="Saygin H."/>
            <person name="Ay H."/>
        </authorList>
    </citation>
    <scope>NUCLEOTIDE SEQUENCE [LARGE SCALE GENOMIC DNA]</scope>
    <source>
        <strain evidence="1 2">KC333</strain>
    </source>
</reference>
<dbReference type="OrthoDB" id="3561500at2"/>
<dbReference type="NCBIfam" id="NF047733">
    <property type="entry name" value="antiphage_MADS7"/>
    <property type="match status" value="1"/>
</dbReference>
<evidence type="ECO:0000313" key="2">
    <source>
        <dbReference type="Proteomes" id="UP000249304"/>
    </source>
</evidence>
<dbReference type="Pfam" id="PF26611">
    <property type="entry name" value="MAD7"/>
    <property type="match status" value="1"/>
</dbReference>
<proteinExistence type="predicted"/>